<dbReference type="EMBL" id="JAVFWL010000001">
    <property type="protein sequence ID" value="KAK6731157.1"/>
    <property type="molecule type" value="Genomic_DNA"/>
</dbReference>
<organism evidence="2 3">
    <name type="scientific">Necator americanus</name>
    <name type="common">Human hookworm</name>
    <dbReference type="NCBI Taxonomy" id="51031"/>
    <lineage>
        <taxon>Eukaryota</taxon>
        <taxon>Metazoa</taxon>
        <taxon>Ecdysozoa</taxon>
        <taxon>Nematoda</taxon>
        <taxon>Chromadorea</taxon>
        <taxon>Rhabditida</taxon>
        <taxon>Rhabditina</taxon>
        <taxon>Rhabditomorpha</taxon>
        <taxon>Strongyloidea</taxon>
        <taxon>Ancylostomatidae</taxon>
        <taxon>Bunostominae</taxon>
        <taxon>Necator</taxon>
    </lineage>
</organism>
<reference evidence="2 3" key="1">
    <citation type="submission" date="2023-08" db="EMBL/GenBank/DDBJ databases">
        <title>A Necator americanus chromosomal reference genome.</title>
        <authorList>
            <person name="Ilik V."/>
            <person name="Petrzelkova K.J."/>
            <person name="Pardy F."/>
            <person name="Fuh T."/>
            <person name="Niatou-Singa F.S."/>
            <person name="Gouil Q."/>
            <person name="Baker L."/>
            <person name="Ritchie M.E."/>
            <person name="Jex A.R."/>
            <person name="Gazzola D."/>
            <person name="Li H."/>
            <person name="Toshio Fujiwara R."/>
            <person name="Zhan B."/>
            <person name="Aroian R.V."/>
            <person name="Pafco B."/>
            <person name="Schwarz E.M."/>
        </authorList>
    </citation>
    <scope>NUCLEOTIDE SEQUENCE [LARGE SCALE GENOMIC DNA]</scope>
    <source>
        <strain evidence="2 3">Aroian</strain>
        <tissue evidence="2">Whole animal</tissue>
    </source>
</reference>
<evidence type="ECO:0000313" key="3">
    <source>
        <dbReference type="Proteomes" id="UP001303046"/>
    </source>
</evidence>
<evidence type="ECO:0008006" key="4">
    <source>
        <dbReference type="Google" id="ProtNLM"/>
    </source>
</evidence>
<name>A0ABR1C0I9_NECAM</name>
<gene>
    <name evidence="2" type="primary">Necator_chrI.g3683</name>
    <name evidence="2" type="ORF">RB195_007554</name>
</gene>
<sequence length="301" mass="34197">MAIGDQDVSDSGPRQHTHDSPWKLSQTVYLQRENSADLHALLGAAERINFHVIALQETTYGRSDKTTKELLERRRTLRLDSNASHIERQKKILEAAERRTSLKKRRRDLRECNILLAALLNEGGTRTSSRREMEIITERFYSNLLSSSTPVSSSIIPTGEAPPRILPSQVRVTIKGMKPGTAPGPDFISADFLRAGGHPLHLANLPVLDAEEEYEYNEYYEHYEDIDLNHPYMVIRNIKKCKAMDKELRKLIEKFHFNLRQTAANGSRYRDVPLNITLMNGLFKNGNTIMHCTVTSDKAAG</sequence>
<dbReference type="Proteomes" id="UP001303046">
    <property type="component" value="Unassembled WGS sequence"/>
</dbReference>
<keyword evidence="3" id="KW-1185">Reference proteome</keyword>
<evidence type="ECO:0000313" key="2">
    <source>
        <dbReference type="EMBL" id="KAK6731157.1"/>
    </source>
</evidence>
<comment type="caution">
    <text evidence="2">The sequence shown here is derived from an EMBL/GenBank/DDBJ whole genome shotgun (WGS) entry which is preliminary data.</text>
</comment>
<evidence type="ECO:0000256" key="1">
    <source>
        <dbReference type="SAM" id="MobiDB-lite"/>
    </source>
</evidence>
<proteinExistence type="predicted"/>
<protein>
    <recommendedName>
        <fullName evidence="4">Endonuclease/exonuclease/phosphatase domain-containing protein</fullName>
    </recommendedName>
</protein>
<accession>A0ABR1C0I9</accession>
<feature type="region of interest" description="Disordered" evidence="1">
    <location>
        <begin position="1"/>
        <end position="22"/>
    </location>
</feature>